<dbReference type="Proteomes" id="UP000028523">
    <property type="component" value="Unassembled WGS sequence"/>
</dbReference>
<gene>
    <name evidence="1" type="ORF">P271_238</name>
</gene>
<organism evidence="1 2">
    <name type="scientific">Malacoplasma iowae DK-CPA</name>
    <dbReference type="NCBI Taxonomy" id="1394179"/>
    <lineage>
        <taxon>Bacteria</taxon>
        <taxon>Bacillati</taxon>
        <taxon>Mycoplasmatota</taxon>
        <taxon>Mycoplasmoidales</taxon>
        <taxon>Mycoplasmoidaceae</taxon>
        <taxon>Malacoplasma</taxon>
    </lineage>
</organism>
<sequence length="117" mass="13386">MSYLKNGIKLAALVYLYKLIDDDSKVAIKSIVKDKVIKYKPKLMELIDLIDSFDEGFENLRNEDSEFKKNFNLFVDSLDSINKEEIQKDVDDVADIVTTIMSSKSKSKLISTKKKKG</sequence>
<keyword evidence="2" id="KW-1185">Reference proteome</keyword>
<protein>
    <submittedName>
        <fullName evidence="1">Uncharacterized protein</fullName>
    </submittedName>
</protein>
<dbReference type="AlphaFoldDB" id="A0A084U369"/>
<dbReference type="GeneID" id="96866573"/>
<accession>A0A084U369</accession>
<evidence type="ECO:0000313" key="2">
    <source>
        <dbReference type="Proteomes" id="UP000028523"/>
    </source>
</evidence>
<proteinExistence type="predicted"/>
<comment type="caution">
    <text evidence="1">The sequence shown here is derived from an EMBL/GenBank/DDBJ whole genome shotgun (WGS) entry which is preliminary data.</text>
</comment>
<dbReference type="RefSeq" id="WP_004025462.1">
    <property type="nucleotide sequence ID" value="NZ_AWQU01000084.1"/>
</dbReference>
<reference evidence="1 2" key="1">
    <citation type="journal article" date="2014" name="PLoS ONE">
        <title>Reduction of Hydrogen Peroxide Accumulation and Toxicity by a Catalase from Mycoplasma iowae.</title>
        <authorList>
            <person name="Pritchard R.E."/>
            <person name="Prassinos A.J."/>
            <person name="Osborne J.D."/>
            <person name="Raviv Z."/>
            <person name="Balish M.F."/>
        </authorList>
    </citation>
    <scope>NUCLEOTIDE SEQUENCE [LARGE SCALE GENOMIC DNA]</scope>
    <source>
        <strain evidence="1 2">DK-CPA</strain>
    </source>
</reference>
<name>A0A084U369_MALIO</name>
<dbReference type="EMBL" id="AWQU01000084">
    <property type="protein sequence ID" value="KFB07405.1"/>
    <property type="molecule type" value="Genomic_DNA"/>
</dbReference>
<evidence type="ECO:0000313" key="1">
    <source>
        <dbReference type="EMBL" id="KFB07405.1"/>
    </source>
</evidence>